<dbReference type="Proteomes" id="UP000504636">
    <property type="component" value="Unplaced"/>
</dbReference>
<dbReference type="PANTHER" id="PTHR11559">
    <property type="entry name" value="CARBOXYLESTERASE"/>
    <property type="match status" value="1"/>
</dbReference>
<keyword evidence="6" id="KW-1185">Reference proteome</keyword>
<evidence type="ECO:0000256" key="1">
    <source>
        <dbReference type="ARBA" id="ARBA00005964"/>
    </source>
</evidence>
<dbReference type="OrthoDB" id="408631at2759"/>
<evidence type="ECO:0000256" key="3">
    <source>
        <dbReference type="RuleBase" id="RU361235"/>
    </source>
</evidence>
<organism evidence="5">
    <name type="scientific">Mytilinidion resinicola</name>
    <dbReference type="NCBI Taxonomy" id="574789"/>
    <lineage>
        <taxon>Eukaryota</taxon>
        <taxon>Fungi</taxon>
        <taxon>Dikarya</taxon>
        <taxon>Ascomycota</taxon>
        <taxon>Pezizomycotina</taxon>
        <taxon>Dothideomycetes</taxon>
        <taxon>Pleosporomycetidae</taxon>
        <taxon>Mytilinidiales</taxon>
        <taxon>Mytilinidiaceae</taxon>
        <taxon>Mytilinidion</taxon>
    </lineage>
</organism>
<dbReference type="AlphaFoldDB" id="A0A6A6Y561"/>
<evidence type="ECO:0000313" key="6">
    <source>
        <dbReference type="Proteomes" id="UP000504636"/>
    </source>
</evidence>
<dbReference type="Pfam" id="PF00135">
    <property type="entry name" value="COesterase"/>
    <property type="match status" value="1"/>
</dbReference>
<feature type="signal peptide" evidence="3">
    <location>
        <begin position="1"/>
        <end position="17"/>
    </location>
</feature>
<sequence length="519" mass="57229">MRSLLLLAAFAVSGALGVDTLVDLGYSKYKGEEQDDGITHWLGLRFADQVTGANGLRFAAPQDPPSTHGIVDATKYGPVCLGTSFNLTDKNADKESEDCLFANVFAPTNASSSDLLPVYVFIQGGGFNANANSNYNGSELIRAADMGMVFVNFNYRVGPYGFLASQEIAGNKSLSLNNGLKDQRQLLKWVKDHISKFGGDPNHVVLGGASAGAGSVVLQLTAYGGRDDNLFHATASESQSFPALRDVNDSEFMYKELLKQAHCKDLACLLTLDAPAFQQAVKKVKIEFPGGRQPPIYFWGPTLDYDFVKDYTYNEVANGHFVRLPTIFGDDTNDGLSFTPNTITSQKASDDFVRSQFPSLTNKDLDKLRTVFTGTNGWRDQAADLYGHIRYICPGLNITSAYAKANQTAWNYRWNVGAAGHVSEIGPLLWGDQTVIGKTEPGQYIHQYWASFIRTYNPNHYSGYIFKNQKKQTFTWEQSKGAYGQRILFDDAEVKMEDVPEIEKQKCAMIDSLGITLVQ</sequence>
<dbReference type="InterPro" id="IPR029058">
    <property type="entry name" value="AB_hydrolase_fold"/>
</dbReference>
<dbReference type="Gene3D" id="3.40.50.1820">
    <property type="entry name" value="alpha/beta hydrolase"/>
    <property type="match status" value="1"/>
</dbReference>
<feature type="domain" description="Carboxylesterase type B" evidence="4">
    <location>
        <begin position="31"/>
        <end position="498"/>
    </location>
</feature>
<dbReference type="SUPFAM" id="SSF53474">
    <property type="entry name" value="alpha/beta-Hydrolases"/>
    <property type="match status" value="1"/>
</dbReference>
<dbReference type="PROSITE" id="PS00122">
    <property type="entry name" value="CARBOXYLESTERASE_B_1"/>
    <property type="match status" value="1"/>
</dbReference>
<reference evidence="7" key="2">
    <citation type="submission" date="2020-04" db="EMBL/GenBank/DDBJ databases">
        <authorList>
            <consortium name="NCBI Genome Project"/>
        </authorList>
    </citation>
    <scope>NUCLEOTIDE SEQUENCE</scope>
    <source>
        <strain evidence="7">CBS 304.34</strain>
    </source>
</reference>
<evidence type="ECO:0000313" key="5">
    <source>
        <dbReference type="EMBL" id="KAF2803981.1"/>
    </source>
</evidence>
<dbReference type="RefSeq" id="XP_033570945.1">
    <property type="nucleotide sequence ID" value="XM_033712841.1"/>
</dbReference>
<name>A0A6A6Y561_9PEZI</name>
<accession>A0A6A6Y561</accession>
<proteinExistence type="inferred from homology"/>
<keyword evidence="3" id="KW-0732">Signal</keyword>
<evidence type="ECO:0000313" key="7">
    <source>
        <dbReference type="RefSeq" id="XP_033570945.1"/>
    </source>
</evidence>
<gene>
    <name evidence="5 7" type="ORF">BDZ99DRAFT_156905</name>
</gene>
<evidence type="ECO:0000256" key="2">
    <source>
        <dbReference type="ARBA" id="ARBA00022801"/>
    </source>
</evidence>
<dbReference type="InterPro" id="IPR002018">
    <property type="entry name" value="CarbesteraseB"/>
</dbReference>
<dbReference type="GO" id="GO:0016787">
    <property type="term" value="F:hydrolase activity"/>
    <property type="evidence" value="ECO:0007669"/>
    <property type="project" value="UniProtKB-KW"/>
</dbReference>
<comment type="similarity">
    <text evidence="1 3">Belongs to the type-B carboxylesterase/lipase family.</text>
</comment>
<dbReference type="EC" id="3.1.1.-" evidence="3"/>
<dbReference type="InterPro" id="IPR019826">
    <property type="entry name" value="Carboxylesterase_B_AS"/>
</dbReference>
<dbReference type="EMBL" id="MU003715">
    <property type="protein sequence ID" value="KAF2803981.1"/>
    <property type="molecule type" value="Genomic_DNA"/>
</dbReference>
<keyword evidence="2 3" id="KW-0378">Hydrolase</keyword>
<feature type="chain" id="PRO_5044517492" description="Carboxylic ester hydrolase" evidence="3">
    <location>
        <begin position="18"/>
        <end position="519"/>
    </location>
</feature>
<reference evidence="7" key="3">
    <citation type="submission" date="2025-04" db="UniProtKB">
        <authorList>
            <consortium name="RefSeq"/>
        </authorList>
    </citation>
    <scope>IDENTIFICATION</scope>
    <source>
        <strain evidence="7">CBS 304.34</strain>
    </source>
</reference>
<reference evidence="5 7" key="1">
    <citation type="journal article" date="2020" name="Stud. Mycol.">
        <title>101 Dothideomycetes genomes: a test case for predicting lifestyles and emergence of pathogens.</title>
        <authorList>
            <person name="Haridas S."/>
            <person name="Albert R."/>
            <person name="Binder M."/>
            <person name="Bloem J."/>
            <person name="Labutti K."/>
            <person name="Salamov A."/>
            <person name="Andreopoulos B."/>
            <person name="Baker S."/>
            <person name="Barry K."/>
            <person name="Bills G."/>
            <person name="Bluhm B."/>
            <person name="Cannon C."/>
            <person name="Castanera R."/>
            <person name="Culley D."/>
            <person name="Daum C."/>
            <person name="Ezra D."/>
            <person name="Gonzalez J."/>
            <person name="Henrissat B."/>
            <person name="Kuo A."/>
            <person name="Liang C."/>
            <person name="Lipzen A."/>
            <person name="Lutzoni F."/>
            <person name="Magnuson J."/>
            <person name="Mondo S."/>
            <person name="Nolan M."/>
            <person name="Ohm R."/>
            <person name="Pangilinan J."/>
            <person name="Park H.-J."/>
            <person name="Ramirez L."/>
            <person name="Alfaro M."/>
            <person name="Sun H."/>
            <person name="Tritt A."/>
            <person name="Yoshinaga Y."/>
            <person name="Zwiers L.-H."/>
            <person name="Turgeon B."/>
            <person name="Goodwin S."/>
            <person name="Spatafora J."/>
            <person name="Crous P."/>
            <person name="Grigoriev I."/>
        </authorList>
    </citation>
    <scope>NUCLEOTIDE SEQUENCE</scope>
    <source>
        <strain evidence="5 7">CBS 304.34</strain>
    </source>
</reference>
<protein>
    <recommendedName>
        <fullName evidence="3">Carboxylic ester hydrolase</fullName>
        <ecNumber evidence="3">3.1.1.-</ecNumber>
    </recommendedName>
</protein>
<dbReference type="InterPro" id="IPR050309">
    <property type="entry name" value="Type-B_Carboxylest/Lipase"/>
</dbReference>
<dbReference type="GeneID" id="54453734"/>
<evidence type="ECO:0000259" key="4">
    <source>
        <dbReference type="Pfam" id="PF00135"/>
    </source>
</evidence>